<reference evidence="12 13" key="1">
    <citation type="submission" date="2023-01" db="EMBL/GenBank/DDBJ databases">
        <title>Novel species of the genus Vogesella isolated from rivers.</title>
        <authorList>
            <person name="Lu H."/>
        </authorList>
    </citation>
    <scope>NUCLEOTIDE SEQUENCE [LARGE SCALE GENOMIC DNA]</scope>
    <source>
        <strain evidence="12 13">DC21W</strain>
    </source>
</reference>
<evidence type="ECO:0000256" key="3">
    <source>
        <dbReference type="ARBA" id="ARBA00022723"/>
    </source>
</evidence>
<gene>
    <name evidence="12" type="primary">hypB</name>
    <name evidence="12" type="ORF">PQU95_04440</name>
</gene>
<accession>A0ABT5IXW2</accession>
<keyword evidence="2" id="KW-0533">Nickel</keyword>
<keyword evidence="4" id="KW-0547">Nucleotide-binding</keyword>
<comment type="similarity">
    <text evidence="1">Belongs to the SIMIBI class G3E GTPase family. HypB/HupM subfamily.</text>
</comment>
<dbReference type="SUPFAM" id="SSF52540">
    <property type="entry name" value="P-loop containing nucleoside triphosphate hydrolases"/>
    <property type="match status" value="1"/>
</dbReference>
<evidence type="ECO:0000256" key="2">
    <source>
        <dbReference type="ARBA" id="ARBA00022596"/>
    </source>
</evidence>
<organism evidence="12 13">
    <name type="scientific">Vogesella aquatica</name>
    <dbReference type="NCBI Taxonomy" id="2984206"/>
    <lineage>
        <taxon>Bacteria</taxon>
        <taxon>Pseudomonadati</taxon>
        <taxon>Pseudomonadota</taxon>
        <taxon>Betaproteobacteria</taxon>
        <taxon>Neisseriales</taxon>
        <taxon>Chromobacteriaceae</taxon>
        <taxon>Vogesella</taxon>
    </lineage>
</organism>
<feature type="region of interest" description="Disordered" evidence="10">
    <location>
        <begin position="23"/>
        <end position="95"/>
    </location>
</feature>
<dbReference type="Proteomes" id="UP001219956">
    <property type="component" value="Unassembled WGS sequence"/>
</dbReference>
<keyword evidence="6" id="KW-0862">Zinc</keyword>
<keyword evidence="7" id="KW-0342">GTP-binding</keyword>
<evidence type="ECO:0000256" key="9">
    <source>
        <dbReference type="SAM" id="Coils"/>
    </source>
</evidence>
<dbReference type="Pfam" id="PF02492">
    <property type="entry name" value="cobW"/>
    <property type="match status" value="1"/>
</dbReference>
<dbReference type="NCBIfam" id="TIGR00073">
    <property type="entry name" value="hypB"/>
    <property type="match status" value="1"/>
</dbReference>
<feature type="coiled-coil region" evidence="9">
    <location>
        <begin position="317"/>
        <end position="344"/>
    </location>
</feature>
<dbReference type="EMBL" id="JAQQLF010000005">
    <property type="protein sequence ID" value="MDC7716464.1"/>
    <property type="molecule type" value="Genomic_DNA"/>
</dbReference>
<dbReference type="Gene3D" id="3.40.50.300">
    <property type="entry name" value="P-loop containing nucleotide triphosphate hydrolases"/>
    <property type="match status" value="1"/>
</dbReference>
<keyword evidence="9" id="KW-0175">Coiled coil</keyword>
<evidence type="ECO:0000313" key="12">
    <source>
        <dbReference type="EMBL" id="MDC7716464.1"/>
    </source>
</evidence>
<evidence type="ECO:0000256" key="1">
    <source>
        <dbReference type="ARBA" id="ARBA00006211"/>
    </source>
</evidence>
<evidence type="ECO:0000256" key="5">
    <source>
        <dbReference type="ARBA" id="ARBA00022801"/>
    </source>
</evidence>
<comment type="caution">
    <text evidence="12">The sequence shown here is derived from an EMBL/GenBank/DDBJ whole genome shotgun (WGS) entry which is preliminary data.</text>
</comment>
<dbReference type="CDD" id="cd05390">
    <property type="entry name" value="HypB"/>
    <property type="match status" value="1"/>
</dbReference>
<proteinExistence type="inferred from homology"/>
<dbReference type="NCBIfam" id="NF007775">
    <property type="entry name" value="PRK10463.1"/>
    <property type="match status" value="1"/>
</dbReference>
<dbReference type="RefSeq" id="WP_272750875.1">
    <property type="nucleotide sequence ID" value="NZ_JAQQLF010000005.1"/>
</dbReference>
<evidence type="ECO:0000256" key="10">
    <source>
        <dbReference type="SAM" id="MobiDB-lite"/>
    </source>
</evidence>
<evidence type="ECO:0000256" key="8">
    <source>
        <dbReference type="ARBA" id="ARBA00035238"/>
    </source>
</evidence>
<keyword evidence="5 12" id="KW-0378">Hydrolase</keyword>
<dbReference type="PANTHER" id="PTHR30134:SF2">
    <property type="entry name" value="HYDROGENASE MATURATION FACTOR HYPB"/>
    <property type="match status" value="1"/>
</dbReference>
<dbReference type="PANTHER" id="PTHR30134">
    <property type="entry name" value="HYDROGENASE PROTEIN ASSEMBLY PROTEIN, NICKEL CHAPERONE"/>
    <property type="match status" value="1"/>
</dbReference>
<evidence type="ECO:0000256" key="7">
    <source>
        <dbReference type="ARBA" id="ARBA00023134"/>
    </source>
</evidence>
<dbReference type="InterPro" id="IPR027417">
    <property type="entry name" value="P-loop_NTPase"/>
</dbReference>
<protein>
    <recommendedName>
        <fullName evidence="8">Hydrogenase maturation factor HypB</fullName>
    </recommendedName>
</protein>
<name>A0ABT5IXW2_9NEIS</name>
<dbReference type="GO" id="GO:0016787">
    <property type="term" value="F:hydrolase activity"/>
    <property type="evidence" value="ECO:0007669"/>
    <property type="project" value="UniProtKB-KW"/>
</dbReference>
<evidence type="ECO:0000256" key="4">
    <source>
        <dbReference type="ARBA" id="ARBA00022741"/>
    </source>
</evidence>
<dbReference type="InterPro" id="IPR004392">
    <property type="entry name" value="Hyd_mat_HypB"/>
</dbReference>
<sequence length="348" mass="37349">MCTVCGCAEGNVSIEGQKPAVKYPYRPRRAGGHAHGHHHHHHHDHDHSHAHPHQHDHHHAPAQPVAQASDAADSAPVTLADGSHHYGHGPAHAHAPGLSQARMVKIEQDILGKNNQYAAVNRRRLAERGIFALNLVSSPGSGKTTLLTETVQRLAASTPLAVIEGDQQTAHDAERIRAAGAPAIQINTGKGCHLDAHMVGQALDALALQDDSLLLIENVGNLVCPAAFDLGEAHKVAILSVTEGEDKPLKYPDMFAAASLMVLTKTDLLPHLDFNVDACIAYARRVNPAIEVLQLSARNGDGMDAWLQWLAYGLIEARAQRAEREAQLAQLAALKAQVAALETQLAQR</sequence>
<dbReference type="InterPro" id="IPR003495">
    <property type="entry name" value="CobW/HypB/UreG_nucleotide-bd"/>
</dbReference>
<keyword evidence="3" id="KW-0479">Metal-binding</keyword>
<feature type="domain" description="CobW/HypB/UreG nucleotide-binding" evidence="11">
    <location>
        <begin position="134"/>
        <end position="293"/>
    </location>
</feature>
<evidence type="ECO:0000256" key="6">
    <source>
        <dbReference type="ARBA" id="ARBA00022833"/>
    </source>
</evidence>
<evidence type="ECO:0000259" key="11">
    <source>
        <dbReference type="Pfam" id="PF02492"/>
    </source>
</evidence>
<feature type="compositionally biased region" description="Basic residues" evidence="10">
    <location>
        <begin position="25"/>
        <end position="60"/>
    </location>
</feature>
<evidence type="ECO:0000313" key="13">
    <source>
        <dbReference type="Proteomes" id="UP001219956"/>
    </source>
</evidence>
<keyword evidence="13" id="KW-1185">Reference proteome</keyword>